<keyword evidence="3" id="KW-1185">Reference proteome</keyword>
<gene>
    <name evidence="2" type="ORF">EV666_105195</name>
</gene>
<dbReference type="EMBL" id="SLWL01000005">
    <property type="protein sequence ID" value="TCO13823.1"/>
    <property type="molecule type" value="Genomic_DNA"/>
</dbReference>
<feature type="signal peptide" evidence="1">
    <location>
        <begin position="1"/>
        <end position="19"/>
    </location>
</feature>
<organism evidence="2 3">
    <name type="scientific">Camelimonas lactis</name>
    <dbReference type="NCBI Taxonomy" id="659006"/>
    <lineage>
        <taxon>Bacteria</taxon>
        <taxon>Pseudomonadati</taxon>
        <taxon>Pseudomonadota</taxon>
        <taxon>Alphaproteobacteria</taxon>
        <taxon>Hyphomicrobiales</taxon>
        <taxon>Chelatococcaceae</taxon>
        <taxon>Camelimonas</taxon>
    </lineage>
</organism>
<comment type="caution">
    <text evidence="2">The sequence shown here is derived from an EMBL/GenBank/DDBJ whole genome shotgun (WGS) entry which is preliminary data.</text>
</comment>
<keyword evidence="1" id="KW-0732">Signal</keyword>
<evidence type="ECO:0000313" key="2">
    <source>
        <dbReference type="EMBL" id="TCO13823.1"/>
    </source>
</evidence>
<dbReference type="Proteomes" id="UP000294881">
    <property type="component" value="Unassembled WGS sequence"/>
</dbReference>
<dbReference type="RefSeq" id="WP_132005919.1">
    <property type="nucleotide sequence ID" value="NZ_JBHUNN010000002.1"/>
</dbReference>
<sequence>MKAKLIAAMVALGVAVAGAAPAHALACTNATDLNLMNCAAVCAPVAAGGWPWGIAGYGLCL</sequence>
<accession>A0A4R2GTI6</accession>
<protein>
    <submittedName>
        <fullName evidence="2">Uncharacterized protein</fullName>
    </submittedName>
</protein>
<name>A0A4R2GTI6_9HYPH</name>
<reference evidence="2 3" key="1">
    <citation type="submission" date="2019-03" db="EMBL/GenBank/DDBJ databases">
        <title>Genomic Encyclopedia of Type Strains, Phase IV (KMG-IV): sequencing the most valuable type-strain genomes for metagenomic binning, comparative biology and taxonomic classification.</title>
        <authorList>
            <person name="Goeker M."/>
        </authorList>
    </citation>
    <scope>NUCLEOTIDE SEQUENCE [LARGE SCALE GENOMIC DNA]</scope>
    <source>
        <strain evidence="2 3">DSM 22958</strain>
    </source>
</reference>
<evidence type="ECO:0000256" key="1">
    <source>
        <dbReference type="SAM" id="SignalP"/>
    </source>
</evidence>
<evidence type="ECO:0000313" key="3">
    <source>
        <dbReference type="Proteomes" id="UP000294881"/>
    </source>
</evidence>
<feature type="chain" id="PRO_5020242158" evidence="1">
    <location>
        <begin position="20"/>
        <end position="61"/>
    </location>
</feature>
<proteinExistence type="predicted"/>
<dbReference type="AlphaFoldDB" id="A0A4R2GTI6"/>